<dbReference type="EMBL" id="JAPDRQ010000086">
    <property type="protein sequence ID" value="KAJ9655931.1"/>
    <property type="molecule type" value="Genomic_DNA"/>
</dbReference>
<keyword evidence="2" id="KW-1185">Reference proteome</keyword>
<name>A0ACC3A6T7_9EURO</name>
<proteinExistence type="predicted"/>
<evidence type="ECO:0000313" key="1">
    <source>
        <dbReference type="EMBL" id="KAJ9655931.1"/>
    </source>
</evidence>
<sequence>MADHLRPQFFLARDNGTIAPLIPVDELPHHIRIEGISRNILINETEGMTCVGTIPARHQQYKVINLNDTPAPSIDTLPESFSACSSVTESDSVVDQDHSILAPSEVSKNFTLSITPISEKGSSTQFGPTAGEVFPGPKKAYGIQEQKPNLDGEAQNISSYTMAKCSKPKTFPGSGEALRAKAYGRTEPLPAWKDTTALGFRLPPPGKKVYCSHWMSTGECDYAQQGCMYRHEMPIDIELLNYLGYQDIPKWYRERHGIGRLTAVPGSSAHVTGSSTKNAHLYSNWRADVGVNKARRAPTSVSVARSTSFGLRSPSNNGTTNLVCRTTTNPFPKAKTHESKFMDTSLLHEDVKGKNTSKDEQPRTLSLLNSRYAPIQPGQSTFTFISTSSASPDVQDLVTPTNLNSLQSPTLRNTLLVKEPPEQRNSIGRGASATRSRLNEQKTLTVDPHSFKRFSTDARRGSIASQITTFTDFESEAFAADAARKTQEAEQLQRMRAKMQAEEIENREQVRLKTHVFNADLTKKQASSAEEDRVGVQANRRDFLPVEAASATSCVLNKGARKHRDSKEARRKKSGRVEKAAVKSGGY</sequence>
<comment type="caution">
    <text evidence="1">The sequence shown here is derived from an EMBL/GenBank/DDBJ whole genome shotgun (WGS) entry which is preliminary data.</text>
</comment>
<reference evidence="1" key="1">
    <citation type="submission" date="2022-10" db="EMBL/GenBank/DDBJ databases">
        <title>Culturing micro-colonial fungi from biological soil crusts in the Mojave desert and describing Neophaeococcomyces mojavensis, and introducing the new genera and species Taxawa tesnikishii.</title>
        <authorList>
            <person name="Kurbessoian T."/>
            <person name="Stajich J.E."/>
        </authorList>
    </citation>
    <scope>NUCLEOTIDE SEQUENCE</scope>
    <source>
        <strain evidence="1">JES_112</strain>
    </source>
</reference>
<protein>
    <submittedName>
        <fullName evidence="1">Uncharacterized protein</fullName>
    </submittedName>
</protein>
<organism evidence="1 2">
    <name type="scientific">Neophaeococcomyces mojaviensis</name>
    <dbReference type="NCBI Taxonomy" id="3383035"/>
    <lineage>
        <taxon>Eukaryota</taxon>
        <taxon>Fungi</taxon>
        <taxon>Dikarya</taxon>
        <taxon>Ascomycota</taxon>
        <taxon>Pezizomycotina</taxon>
        <taxon>Eurotiomycetes</taxon>
        <taxon>Chaetothyriomycetidae</taxon>
        <taxon>Chaetothyriales</taxon>
        <taxon>Chaetothyriales incertae sedis</taxon>
        <taxon>Neophaeococcomyces</taxon>
    </lineage>
</organism>
<gene>
    <name evidence="1" type="ORF">H2198_005279</name>
</gene>
<dbReference type="Proteomes" id="UP001172386">
    <property type="component" value="Unassembled WGS sequence"/>
</dbReference>
<evidence type="ECO:0000313" key="2">
    <source>
        <dbReference type="Proteomes" id="UP001172386"/>
    </source>
</evidence>
<accession>A0ACC3A6T7</accession>